<evidence type="ECO:0000256" key="1">
    <source>
        <dbReference type="SAM" id="MobiDB-lite"/>
    </source>
</evidence>
<organism evidence="3 4">
    <name type="scientific">Coprinopsis marcescibilis</name>
    <name type="common">Agaric fungus</name>
    <name type="synonym">Psathyrella marcescibilis</name>
    <dbReference type="NCBI Taxonomy" id="230819"/>
    <lineage>
        <taxon>Eukaryota</taxon>
        <taxon>Fungi</taxon>
        <taxon>Dikarya</taxon>
        <taxon>Basidiomycota</taxon>
        <taxon>Agaricomycotina</taxon>
        <taxon>Agaricomycetes</taxon>
        <taxon>Agaricomycetidae</taxon>
        <taxon>Agaricales</taxon>
        <taxon>Agaricineae</taxon>
        <taxon>Psathyrellaceae</taxon>
        <taxon>Coprinopsis</taxon>
    </lineage>
</organism>
<dbReference type="OrthoDB" id="2783256at2759"/>
<dbReference type="EMBL" id="ML210212">
    <property type="protein sequence ID" value="TFK23775.1"/>
    <property type="molecule type" value="Genomic_DNA"/>
</dbReference>
<gene>
    <name evidence="3" type="ORF">FA15DRAFT_694849</name>
</gene>
<reference evidence="3 4" key="1">
    <citation type="journal article" date="2019" name="Nat. Ecol. Evol.">
        <title>Megaphylogeny resolves global patterns of mushroom evolution.</title>
        <authorList>
            <person name="Varga T."/>
            <person name="Krizsan K."/>
            <person name="Foldi C."/>
            <person name="Dima B."/>
            <person name="Sanchez-Garcia M."/>
            <person name="Sanchez-Ramirez S."/>
            <person name="Szollosi G.J."/>
            <person name="Szarkandi J.G."/>
            <person name="Papp V."/>
            <person name="Albert L."/>
            <person name="Andreopoulos W."/>
            <person name="Angelini C."/>
            <person name="Antonin V."/>
            <person name="Barry K.W."/>
            <person name="Bougher N.L."/>
            <person name="Buchanan P."/>
            <person name="Buyck B."/>
            <person name="Bense V."/>
            <person name="Catcheside P."/>
            <person name="Chovatia M."/>
            <person name="Cooper J."/>
            <person name="Damon W."/>
            <person name="Desjardin D."/>
            <person name="Finy P."/>
            <person name="Geml J."/>
            <person name="Haridas S."/>
            <person name="Hughes K."/>
            <person name="Justo A."/>
            <person name="Karasinski D."/>
            <person name="Kautmanova I."/>
            <person name="Kiss B."/>
            <person name="Kocsube S."/>
            <person name="Kotiranta H."/>
            <person name="LaButti K.M."/>
            <person name="Lechner B.E."/>
            <person name="Liimatainen K."/>
            <person name="Lipzen A."/>
            <person name="Lukacs Z."/>
            <person name="Mihaltcheva S."/>
            <person name="Morgado L.N."/>
            <person name="Niskanen T."/>
            <person name="Noordeloos M.E."/>
            <person name="Ohm R.A."/>
            <person name="Ortiz-Santana B."/>
            <person name="Ovrebo C."/>
            <person name="Racz N."/>
            <person name="Riley R."/>
            <person name="Savchenko A."/>
            <person name="Shiryaev A."/>
            <person name="Soop K."/>
            <person name="Spirin V."/>
            <person name="Szebenyi C."/>
            <person name="Tomsovsky M."/>
            <person name="Tulloss R.E."/>
            <person name="Uehling J."/>
            <person name="Grigoriev I.V."/>
            <person name="Vagvolgyi C."/>
            <person name="Papp T."/>
            <person name="Martin F.M."/>
            <person name="Miettinen O."/>
            <person name="Hibbett D.S."/>
            <person name="Nagy L.G."/>
        </authorList>
    </citation>
    <scope>NUCLEOTIDE SEQUENCE [LARGE SCALE GENOMIC DNA]</scope>
    <source>
        <strain evidence="3 4">CBS 121175</strain>
    </source>
</reference>
<evidence type="ECO:0000313" key="4">
    <source>
        <dbReference type="Proteomes" id="UP000307440"/>
    </source>
</evidence>
<keyword evidence="4" id="KW-1185">Reference proteome</keyword>
<protein>
    <recommendedName>
        <fullName evidence="2">DUF6699 domain-containing protein</fullName>
    </recommendedName>
</protein>
<name>A0A5C3KU97_COPMA</name>
<accession>A0A5C3KU97</accession>
<feature type="compositionally biased region" description="Low complexity" evidence="1">
    <location>
        <begin position="23"/>
        <end position="32"/>
    </location>
</feature>
<dbReference type="STRING" id="230819.A0A5C3KU97"/>
<evidence type="ECO:0000259" key="2">
    <source>
        <dbReference type="Pfam" id="PF20415"/>
    </source>
</evidence>
<sequence length="234" mass="26257">MPSFKKVRFSKTSTVVAPATPALSIGSLSGSSNGPITPPNYTTTLPLPGPTPYGYTYQGKSRSDPRSQYGYSKSSSSYGYSAPSIQAHPYLEGSSRPAISYNLLDAPSTATAHMEPATNPPLPSIILQAHHLPWHIRIIATRRTYVTVWDVLEQLYSTLRSYLTQPEYEAMRHSERERATSAYEQRYRRFRSRTEYNTEKAGGMRRVDLLFGRTTFYGLSKPQQGYDVWVLNTG</sequence>
<evidence type="ECO:0000313" key="3">
    <source>
        <dbReference type="EMBL" id="TFK23775.1"/>
    </source>
</evidence>
<dbReference type="Proteomes" id="UP000307440">
    <property type="component" value="Unassembled WGS sequence"/>
</dbReference>
<feature type="compositionally biased region" description="Low complexity" evidence="1">
    <location>
        <begin position="39"/>
        <end position="57"/>
    </location>
</feature>
<dbReference type="AlphaFoldDB" id="A0A5C3KU97"/>
<feature type="region of interest" description="Disordered" evidence="1">
    <location>
        <begin position="23"/>
        <end position="73"/>
    </location>
</feature>
<proteinExistence type="predicted"/>
<dbReference type="Pfam" id="PF20415">
    <property type="entry name" value="DUF6699"/>
    <property type="match status" value="1"/>
</dbReference>
<dbReference type="InterPro" id="IPR046522">
    <property type="entry name" value="DUF6699"/>
</dbReference>
<feature type="domain" description="DUF6699" evidence="2">
    <location>
        <begin position="101"/>
        <end position="223"/>
    </location>
</feature>